<dbReference type="PROSITE" id="PS50158">
    <property type="entry name" value="ZF_CCHC"/>
    <property type="match status" value="1"/>
</dbReference>
<dbReference type="GO" id="GO:0003676">
    <property type="term" value="F:nucleic acid binding"/>
    <property type="evidence" value="ECO:0007669"/>
    <property type="project" value="InterPro"/>
</dbReference>
<keyword evidence="1" id="KW-0479">Metal-binding</keyword>
<dbReference type="InterPro" id="IPR036875">
    <property type="entry name" value="Znf_CCHC_sf"/>
</dbReference>
<dbReference type="GO" id="GO:0008270">
    <property type="term" value="F:zinc ion binding"/>
    <property type="evidence" value="ECO:0007669"/>
    <property type="project" value="UniProtKB-KW"/>
</dbReference>
<evidence type="ECO:0000313" key="6">
    <source>
        <dbReference type="Proteomes" id="UP000186817"/>
    </source>
</evidence>
<evidence type="ECO:0000256" key="2">
    <source>
        <dbReference type="SAM" id="MobiDB-lite"/>
    </source>
</evidence>
<dbReference type="InterPro" id="IPR001878">
    <property type="entry name" value="Znf_CCHC"/>
</dbReference>
<dbReference type="Proteomes" id="UP000186817">
    <property type="component" value="Unassembled WGS sequence"/>
</dbReference>
<dbReference type="SUPFAM" id="SSF57756">
    <property type="entry name" value="Retrovirus zinc finger-like domains"/>
    <property type="match status" value="1"/>
</dbReference>
<feature type="domain" description="CCHC-type" evidence="4">
    <location>
        <begin position="629"/>
        <end position="644"/>
    </location>
</feature>
<comment type="caution">
    <text evidence="5">The sequence shown here is derived from an EMBL/GenBank/DDBJ whole genome shotgun (WGS) entry which is preliminary data.</text>
</comment>
<proteinExistence type="predicted"/>
<dbReference type="EMBL" id="LSRX01000095">
    <property type="protein sequence ID" value="OLQ09518.1"/>
    <property type="molecule type" value="Genomic_DNA"/>
</dbReference>
<keyword evidence="1" id="KW-0863">Zinc-finger</keyword>
<dbReference type="OrthoDB" id="410457at2759"/>
<feature type="chain" id="PRO_5012954808" description="CCHC-type domain-containing protein" evidence="3">
    <location>
        <begin position="22"/>
        <end position="970"/>
    </location>
</feature>
<name>A0A1Q9EQ56_SYMMI</name>
<feature type="region of interest" description="Disordered" evidence="2">
    <location>
        <begin position="895"/>
        <end position="917"/>
    </location>
</feature>
<dbReference type="AlphaFoldDB" id="A0A1Q9EQ56"/>
<evidence type="ECO:0000313" key="5">
    <source>
        <dbReference type="EMBL" id="OLQ09518.1"/>
    </source>
</evidence>
<keyword evidence="3" id="KW-0732">Signal</keyword>
<keyword evidence="1" id="KW-0862">Zinc</keyword>
<reference evidence="5 6" key="1">
    <citation type="submission" date="2016-02" db="EMBL/GenBank/DDBJ databases">
        <title>Genome analysis of coral dinoflagellate symbionts highlights evolutionary adaptations to a symbiotic lifestyle.</title>
        <authorList>
            <person name="Aranda M."/>
            <person name="Li Y."/>
            <person name="Liew Y.J."/>
            <person name="Baumgarten S."/>
            <person name="Simakov O."/>
            <person name="Wilson M."/>
            <person name="Piel J."/>
            <person name="Ashoor H."/>
            <person name="Bougouffa S."/>
            <person name="Bajic V.B."/>
            <person name="Ryu T."/>
            <person name="Ravasi T."/>
            <person name="Bayer T."/>
            <person name="Micklem G."/>
            <person name="Kim H."/>
            <person name="Bhak J."/>
            <person name="Lajeunesse T.C."/>
            <person name="Voolstra C.R."/>
        </authorList>
    </citation>
    <scope>NUCLEOTIDE SEQUENCE [LARGE SCALE GENOMIC DNA]</scope>
    <source>
        <strain evidence="5 6">CCMP2467</strain>
    </source>
</reference>
<evidence type="ECO:0000259" key="4">
    <source>
        <dbReference type="PROSITE" id="PS50158"/>
    </source>
</evidence>
<evidence type="ECO:0000256" key="1">
    <source>
        <dbReference type="PROSITE-ProRule" id="PRU00047"/>
    </source>
</evidence>
<gene>
    <name evidence="5" type="ORF">AK812_SmicGene6832</name>
</gene>
<feature type="compositionally biased region" description="Basic and acidic residues" evidence="2">
    <location>
        <begin position="822"/>
        <end position="832"/>
    </location>
</feature>
<accession>A0A1Q9EQ56</accession>
<organism evidence="5 6">
    <name type="scientific">Symbiodinium microadriaticum</name>
    <name type="common">Dinoflagellate</name>
    <name type="synonym">Zooxanthella microadriatica</name>
    <dbReference type="NCBI Taxonomy" id="2951"/>
    <lineage>
        <taxon>Eukaryota</taxon>
        <taxon>Sar</taxon>
        <taxon>Alveolata</taxon>
        <taxon>Dinophyceae</taxon>
        <taxon>Suessiales</taxon>
        <taxon>Symbiodiniaceae</taxon>
        <taxon>Symbiodinium</taxon>
    </lineage>
</organism>
<feature type="signal peptide" evidence="3">
    <location>
        <begin position="1"/>
        <end position="21"/>
    </location>
</feature>
<dbReference type="Gene3D" id="4.10.60.10">
    <property type="entry name" value="Zinc finger, CCHC-type"/>
    <property type="match status" value="1"/>
</dbReference>
<evidence type="ECO:0000256" key="3">
    <source>
        <dbReference type="SAM" id="SignalP"/>
    </source>
</evidence>
<feature type="region of interest" description="Disordered" evidence="2">
    <location>
        <begin position="822"/>
        <end position="842"/>
    </location>
</feature>
<protein>
    <recommendedName>
        <fullName evidence="4">CCHC-type domain-containing protein</fullName>
    </recommendedName>
</protein>
<sequence>MFYRLPLVCLCAVGGISPAAAESELCKTSALVQKALHRVQREADRLSVQECPPVLQPESACTAAAEDIGFINATESGTPGACILWQESGNMTLQEMDEAFSSMVMDSLATRCKSCLDPSTSCQHYAPGISCYQGVASAEVSFYAQCHQNCPEVDAWSCNIFWDTPDSELENSTEALLALSRDVTVPKSAGSLSPTDKAEGRDALRGVLSQVSSVQNRSLLSFRDGHARRSSRCWGSVVDSAICGFKSITDGAICGWNKGKKCKYGRRRRWKGFKGCDFWKKAKNCKVAASCDVSLDVPSCLGDLFQEVNNPYREYAEYISNTGCNSVSSCKNAVEDGLADVWELVYSSTQSGADDLSGQQRLERFDGTNPSLYRRWKRRAQIMIAGLPTTVPKEKYGPRLMEFIKGEAEILLESVPLDKLCAEGGDLAIFKLLDEKYSPQPVDLLHTALKTFFYELQASAGESYRQFYVRFTSALRFLEEQDVKLPPVVQGYLLLKKLRLEANQEAMVLTAASGDMAQVWHAVQRIFPEGKAGPVAKQRETFQAETHDEEDEVQMVMESVAEEVQDNDLSDEGAVEAFESYAEVRKRLLDKKKARGFAPTPPARPGDEQRWKLSGSVNVRLESLKSRTRCHLCKRLGHWKRECPGRRHAANDSAKKEAHLAEGEVLMTEGWDESFYMDVGGYAVAPQDVSLNPAGEFEPEVLSAEIGETAAPAHRVFPEVFEAGNVANLDASGVPDTACRKTLVGEYTLECICKRLSDMGLRVKFAEESHVFRLGEHRLIIKANQGKPIARVDMSGYVTKEIVQMMEELSLEPVETDIAALDKKPDGSHDDAEAPVPGSTVMSEGKYKTKKLTFDHIYINDKDYINWVRRQFKVYVAFRDEGKALRIQQNMKEMALRKGSPKRTRDAPSRGSMEVDDWVPVGPQVTENAIHGWKWFTVNILASDQDQVKRMVKTCLSMGIGKKIVIQQLG</sequence>
<keyword evidence="6" id="KW-1185">Reference proteome</keyword>